<evidence type="ECO:0000313" key="1">
    <source>
        <dbReference type="EMBL" id="ACV79347.1"/>
    </source>
</evidence>
<dbReference type="Gene3D" id="3.40.50.1000">
    <property type="entry name" value="HAD superfamily/HAD-like"/>
    <property type="match status" value="1"/>
</dbReference>
<dbReference type="KEGG" id="nml:Namu_3010"/>
<dbReference type="eggNOG" id="COG0561">
    <property type="taxonomic scope" value="Bacteria"/>
</dbReference>
<accession>C8XAU4</accession>
<dbReference type="AlphaFoldDB" id="C8XAU4"/>
<dbReference type="Proteomes" id="UP000002218">
    <property type="component" value="Chromosome"/>
</dbReference>
<dbReference type="SUPFAM" id="SSF56784">
    <property type="entry name" value="HAD-like"/>
    <property type="match status" value="1"/>
</dbReference>
<reference evidence="2" key="1">
    <citation type="submission" date="2009-09" db="EMBL/GenBank/DDBJ databases">
        <title>The complete genome of Nakamurella multipartita DSM 44233.</title>
        <authorList>
            <consortium name="US DOE Joint Genome Institute (JGI-PGF)"/>
            <person name="Lucas S."/>
            <person name="Copeland A."/>
            <person name="Lapidus A."/>
            <person name="Glavina del Rio T."/>
            <person name="Dalin E."/>
            <person name="Tice H."/>
            <person name="Bruce D."/>
            <person name="Goodwin L."/>
            <person name="Pitluck S."/>
            <person name="Kyrpides N."/>
            <person name="Mavromatis K."/>
            <person name="Ivanova N."/>
            <person name="Ovchinnikova G."/>
            <person name="Sims D."/>
            <person name="Meincke L."/>
            <person name="Brettin T."/>
            <person name="Detter J.C."/>
            <person name="Han C."/>
            <person name="Larimer F."/>
            <person name="Land M."/>
            <person name="Hauser L."/>
            <person name="Markowitz V."/>
            <person name="Cheng J.-F."/>
            <person name="Hugenholtz P."/>
            <person name="Woyke T."/>
            <person name="Wu D."/>
            <person name="Klenk H.-P."/>
            <person name="Eisen J.A."/>
        </authorList>
    </citation>
    <scope>NUCLEOTIDE SEQUENCE [LARGE SCALE GENOMIC DNA]</scope>
    <source>
        <strain evidence="2">ATCC 700099 / DSM 44233 / CIP 104796 / JCM 9543 / NBRC 105858 / Y-104</strain>
    </source>
</reference>
<proteinExistence type="predicted"/>
<dbReference type="EMBL" id="CP001737">
    <property type="protein sequence ID" value="ACV79347.1"/>
    <property type="molecule type" value="Genomic_DNA"/>
</dbReference>
<sequence length="274" mass="28568">MSAGPAGATLVASDLDRTLIYSAAAAGLAPGAADPGLICVELLDGRPQSFMTTAAHRLLADVGRAAVLVPTTTRTPAQFARVELPGPPARFAVVSNGGQLLVDGVPDASWRAGVQDRIAADGVPLTAVVARLDVVAAGPWVLNRRIADDLFCYLVVDLAALPHHFLADWTAWCADRGWVVSMQGRKIYALPVGLTKEAAIAEVRGRVGATRMLAAGDGALDAGLLTMADDAIRPAHGELYETGWQAPGVRVTANIGVHAGEEIVRWFAERLAAA</sequence>
<gene>
    <name evidence="1" type="ordered locus">Namu_3010</name>
</gene>
<evidence type="ECO:0000313" key="2">
    <source>
        <dbReference type="Proteomes" id="UP000002218"/>
    </source>
</evidence>
<dbReference type="InterPro" id="IPR023214">
    <property type="entry name" value="HAD_sf"/>
</dbReference>
<dbReference type="STRING" id="479431.Namu_3010"/>
<dbReference type="OrthoDB" id="1666512at2"/>
<dbReference type="HOGENOM" id="CLU_083285_1_0_11"/>
<dbReference type="InterPro" id="IPR036412">
    <property type="entry name" value="HAD-like_sf"/>
</dbReference>
<keyword evidence="2" id="KW-1185">Reference proteome</keyword>
<evidence type="ECO:0008006" key="3">
    <source>
        <dbReference type="Google" id="ProtNLM"/>
    </source>
</evidence>
<organism evidence="1 2">
    <name type="scientific">Nakamurella multipartita (strain ATCC 700099 / DSM 44233 / CIP 104796 / JCM 9543 / NBRC 105858 / Y-104)</name>
    <name type="common">Microsphaera multipartita</name>
    <dbReference type="NCBI Taxonomy" id="479431"/>
    <lineage>
        <taxon>Bacteria</taxon>
        <taxon>Bacillati</taxon>
        <taxon>Actinomycetota</taxon>
        <taxon>Actinomycetes</taxon>
        <taxon>Nakamurellales</taxon>
        <taxon>Nakamurellaceae</taxon>
        <taxon>Nakamurella</taxon>
    </lineage>
</organism>
<reference evidence="1 2" key="2">
    <citation type="journal article" date="2010" name="Stand. Genomic Sci.">
        <title>Complete genome sequence of Nakamurella multipartita type strain (Y-104).</title>
        <authorList>
            <person name="Tice H."/>
            <person name="Mayilraj S."/>
            <person name="Sims D."/>
            <person name="Lapidus A."/>
            <person name="Nolan M."/>
            <person name="Lucas S."/>
            <person name="Glavina Del Rio T."/>
            <person name="Copeland A."/>
            <person name="Cheng J.F."/>
            <person name="Meincke L."/>
            <person name="Bruce D."/>
            <person name="Goodwin L."/>
            <person name="Pitluck S."/>
            <person name="Ivanova N."/>
            <person name="Mavromatis K."/>
            <person name="Ovchinnikova G."/>
            <person name="Pati A."/>
            <person name="Chen A."/>
            <person name="Palaniappan K."/>
            <person name="Land M."/>
            <person name="Hauser L."/>
            <person name="Chang Y.J."/>
            <person name="Jeffries C.D."/>
            <person name="Detter J.C."/>
            <person name="Brettin T."/>
            <person name="Rohde M."/>
            <person name="Goker M."/>
            <person name="Bristow J."/>
            <person name="Eisen J.A."/>
            <person name="Markowitz V."/>
            <person name="Hugenholtz P."/>
            <person name="Kyrpides N.C."/>
            <person name="Klenk H.P."/>
            <person name="Chen F."/>
        </authorList>
    </citation>
    <scope>NUCLEOTIDE SEQUENCE [LARGE SCALE GENOMIC DNA]</scope>
    <source>
        <strain evidence="2">ATCC 700099 / DSM 44233 / CIP 104796 / JCM 9543 / NBRC 105858 / Y-104</strain>
    </source>
</reference>
<protein>
    <recommendedName>
        <fullName evidence="3">HAD family hydrolase</fullName>
    </recommendedName>
</protein>
<name>C8XAU4_NAKMY</name>
<dbReference type="InParanoid" id="C8XAU4"/>
<dbReference type="RefSeq" id="WP_015748220.1">
    <property type="nucleotide sequence ID" value="NC_013235.1"/>
</dbReference>